<evidence type="ECO:0000313" key="1">
    <source>
        <dbReference type="EMBL" id="ABP37013.1"/>
    </source>
</evidence>
<protein>
    <recommendedName>
        <fullName evidence="2">Alginate export domain-containing protein</fullName>
    </recommendedName>
</protein>
<dbReference type="Pfam" id="PF16930">
    <property type="entry name" value="Porin_5"/>
    <property type="match status" value="1"/>
</dbReference>
<dbReference type="KEGG" id="pvi:Cvib_0999"/>
<name>A4SEV4_CHLPM</name>
<evidence type="ECO:0008006" key="2">
    <source>
        <dbReference type="Google" id="ProtNLM"/>
    </source>
</evidence>
<dbReference type="HOGENOM" id="CLU_027640_1_0_10"/>
<dbReference type="SUPFAM" id="SSF56935">
    <property type="entry name" value="Porins"/>
    <property type="match status" value="1"/>
</dbReference>
<sequence length="414" mass="45872">MKYYGLKWFHSVFHGHITQTNQTLIMKKTAMLIGLAAVLGFSSNAQAIDWNWKGDIRYRYQSQLKADQDDVDDHSEDRHRIRVRFGVSPWINEELSAGLQLSSGGTDPVSRNETLGDNFAADGIVLNQAYIDYHPMFLDGDVNFILGKREAKSTLTVIDDLVWDGDVTLEGITVQYGKDAKGKEKSGLCAIAGYYLVDEAAYVGEYEGTAPYLLAAQLSYKGTVSDLGYQVGASYYNYVNLGHGKNDSVAYFGYSEELDYDIVELFGNVSGKVSSLPWKLYGQFAQNFADTDEHTYLDDDASTAYLVGLKLGKAKKPGQMEASVEYFNLGASSVNPHLTDSDRGDLTKQNVVGVIAKTEWLTNVEGFKVGAKYQLIQNMQLGMTYFNTGYADAPEGTDSDWRGHMLQADAVVKF</sequence>
<dbReference type="InterPro" id="IPR032638">
    <property type="entry name" value="Porin_5"/>
</dbReference>
<dbReference type="AlphaFoldDB" id="A4SEV4"/>
<dbReference type="EMBL" id="CP000607">
    <property type="protein sequence ID" value="ABP37013.1"/>
    <property type="molecule type" value="Genomic_DNA"/>
</dbReference>
<gene>
    <name evidence="1" type="ordered locus">Cvib_0999</name>
</gene>
<accession>A4SEV4</accession>
<dbReference type="STRING" id="290318.Cvib_0999"/>
<proteinExistence type="predicted"/>
<organism evidence="1">
    <name type="scientific">Chlorobium phaeovibrioides (strain DSM 265 / 1930)</name>
    <name type="common">Prosthecochloris vibrioformis (strain DSM 265)</name>
    <dbReference type="NCBI Taxonomy" id="290318"/>
    <lineage>
        <taxon>Bacteria</taxon>
        <taxon>Pseudomonadati</taxon>
        <taxon>Chlorobiota</taxon>
        <taxon>Chlorobiia</taxon>
        <taxon>Chlorobiales</taxon>
        <taxon>Chlorobiaceae</taxon>
        <taxon>Chlorobium/Pelodictyon group</taxon>
        <taxon>Chlorobium</taxon>
    </lineage>
</organism>
<reference evidence="1" key="1">
    <citation type="submission" date="2007-03" db="EMBL/GenBank/DDBJ databases">
        <title>Complete sequence of Prosthecochloris vibrioformis DSM 265.</title>
        <authorList>
            <consortium name="US DOE Joint Genome Institute"/>
            <person name="Copeland A."/>
            <person name="Lucas S."/>
            <person name="Lapidus A."/>
            <person name="Barry K."/>
            <person name="Detter J.C."/>
            <person name="Glavina del Rio T."/>
            <person name="Hammon N."/>
            <person name="Israni S."/>
            <person name="Pitluck S."/>
            <person name="Schmutz J."/>
            <person name="Larimer F."/>
            <person name="Land M."/>
            <person name="Hauser L."/>
            <person name="Mikhailova N."/>
            <person name="Li T."/>
            <person name="Overmann J."/>
            <person name="Schuster S.C."/>
            <person name="Bryant D.A."/>
            <person name="Richardson P."/>
        </authorList>
    </citation>
    <scope>NUCLEOTIDE SEQUENCE [LARGE SCALE GENOMIC DNA]</scope>
    <source>
        <strain evidence="1">DSM 265</strain>
    </source>
</reference>